<dbReference type="PROSITE" id="PS50920">
    <property type="entry name" value="SOLCAR"/>
    <property type="match status" value="3"/>
</dbReference>
<dbReference type="Proteomes" id="UP001145021">
    <property type="component" value="Unassembled WGS sequence"/>
</dbReference>
<sequence length="310" mass="32520">MSTEVPVNTAAVVVSSEKETKAVSGTSGVKSFLSGGFGGMCLVAAGHPLDLLKVRMQTSTEYKSTLDCFRKTLAESGVRGMYRGMAAPLVGATPVFAICFWGYDMGQKIMRSVYNLSPTDKLSTNQILFAGGFSAIPTTAVMAPMERIKCTLQVASSTGATYKGPADAAMGIIRTGGITSLFKGTCATLLRDVPGSVAYFGAYELIKKALTNQSAGQGSISPVAIVTAGGLAGMANWAVAIPPDVLKSRLQTAPEGKYTGVRQVFVEMMRTEGAGALFRGMGPAMLRAFPANAACFLGVELSLQFMNKIW</sequence>
<evidence type="ECO:0000313" key="11">
    <source>
        <dbReference type="EMBL" id="KAJ1643809.1"/>
    </source>
</evidence>
<dbReference type="InterPro" id="IPR050567">
    <property type="entry name" value="Mitochondrial_Carrier"/>
</dbReference>
<keyword evidence="3 10" id="KW-0813">Transport</keyword>
<evidence type="ECO:0000256" key="4">
    <source>
        <dbReference type="ARBA" id="ARBA00022692"/>
    </source>
</evidence>
<name>A0A9W7XG46_9FUNG</name>
<reference evidence="11" key="1">
    <citation type="submission" date="2022-07" db="EMBL/GenBank/DDBJ databases">
        <title>Phylogenomic reconstructions and comparative analyses of Kickxellomycotina fungi.</title>
        <authorList>
            <person name="Reynolds N.K."/>
            <person name="Stajich J.E."/>
            <person name="Barry K."/>
            <person name="Grigoriev I.V."/>
            <person name="Crous P."/>
            <person name="Smith M.E."/>
        </authorList>
    </citation>
    <scope>NUCLEOTIDE SEQUENCE</scope>
    <source>
        <strain evidence="11">NBRC 105413</strain>
    </source>
</reference>
<evidence type="ECO:0000256" key="2">
    <source>
        <dbReference type="ARBA" id="ARBA00006375"/>
    </source>
</evidence>
<protein>
    <submittedName>
        <fullName evidence="11">Carnitine transporter</fullName>
    </submittedName>
</protein>
<comment type="similarity">
    <text evidence="2 10">Belongs to the mitochondrial carrier (TC 2.A.29) family.</text>
</comment>
<dbReference type="Gene3D" id="1.50.40.10">
    <property type="entry name" value="Mitochondrial carrier domain"/>
    <property type="match status" value="2"/>
</dbReference>
<dbReference type="Pfam" id="PF00153">
    <property type="entry name" value="Mito_carr"/>
    <property type="match status" value="3"/>
</dbReference>
<evidence type="ECO:0000256" key="5">
    <source>
        <dbReference type="ARBA" id="ARBA00022737"/>
    </source>
</evidence>
<organism evidence="11 12">
    <name type="scientific">Coemansia asiatica</name>
    <dbReference type="NCBI Taxonomy" id="1052880"/>
    <lineage>
        <taxon>Eukaryota</taxon>
        <taxon>Fungi</taxon>
        <taxon>Fungi incertae sedis</taxon>
        <taxon>Zoopagomycota</taxon>
        <taxon>Kickxellomycotina</taxon>
        <taxon>Kickxellomycetes</taxon>
        <taxon>Kickxellales</taxon>
        <taxon>Kickxellaceae</taxon>
        <taxon>Coemansia</taxon>
    </lineage>
</organism>
<gene>
    <name evidence="11" type="primary">CRC1</name>
    <name evidence="11" type="ORF">LPJ64_004453</name>
</gene>
<keyword evidence="5" id="KW-0677">Repeat</keyword>
<dbReference type="PANTHER" id="PTHR45624">
    <property type="entry name" value="MITOCHONDRIAL BASIC AMINO ACIDS TRANSPORTER-RELATED"/>
    <property type="match status" value="1"/>
</dbReference>
<evidence type="ECO:0000256" key="1">
    <source>
        <dbReference type="ARBA" id="ARBA00004225"/>
    </source>
</evidence>
<dbReference type="GO" id="GO:0006839">
    <property type="term" value="P:mitochondrial transport"/>
    <property type="evidence" value="ECO:0007669"/>
    <property type="project" value="TreeGrafter"/>
</dbReference>
<evidence type="ECO:0000256" key="10">
    <source>
        <dbReference type="RuleBase" id="RU000488"/>
    </source>
</evidence>
<evidence type="ECO:0000256" key="9">
    <source>
        <dbReference type="PROSITE-ProRule" id="PRU00282"/>
    </source>
</evidence>
<feature type="repeat" description="Solcar" evidence="9">
    <location>
        <begin position="26"/>
        <end position="109"/>
    </location>
</feature>
<dbReference type="InterPro" id="IPR018108">
    <property type="entry name" value="MCP_transmembrane"/>
</dbReference>
<dbReference type="EMBL" id="JANBOH010000218">
    <property type="protein sequence ID" value="KAJ1643809.1"/>
    <property type="molecule type" value="Genomic_DNA"/>
</dbReference>
<evidence type="ECO:0000256" key="3">
    <source>
        <dbReference type="ARBA" id="ARBA00022448"/>
    </source>
</evidence>
<evidence type="ECO:0000256" key="7">
    <source>
        <dbReference type="ARBA" id="ARBA00023128"/>
    </source>
</evidence>
<accession>A0A9W7XG46</accession>
<dbReference type="GO" id="GO:0031966">
    <property type="term" value="C:mitochondrial membrane"/>
    <property type="evidence" value="ECO:0007669"/>
    <property type="project" value="UniProtKB-SubCell"/>
</dbReference>
<dbReference type="AlphaFoldDB" id="A0A9W7XG46"/>
<keyword evidence="6" id="KW-1133">Transmembrane helix</keyword>
<dbReference type="PANTHER" id="PTHR45624:SF4">
    <property type="entry name" value="CONGESTED-LIKE TRACHEA PROTEIN-RELATED"/>
    <property type="match status" value="1"/>
</dbReference>
<keyword evidence="7" id="KW-0496">Mitochondrion</keyword>
<dbReference type="SUPFAM" id="SSF103506">
    <property type="entry name" value="Mitochondrial carrier"/>
    <property type="match status" value="1"/>
</dbReference>
<keyword evidence="4 9" id="KW-0812">Transmembrane</keyword>
<feature type="repeat" description="Solcar" evidence="9">
    <location>
        <begin position="220"/>
        <end position="305"/>
    </location>
</feature>
<comment type="caution">
    <text evidence="11">The sequence shown here is derived from an EMBL/GenBank/DDBJ whole genome shotgun (WGS) entry which is preliminary data.</text>
</comment>
<dbReference type="GO" id="GO:0015227">
    <property type="term" value="F:O-acyl-L-carnitine transmembrane transporter activity"/>
    <property type="evidence" value="ECO:0007669"/>
    <property type="project" value="TreeGrafter"/>
</dbReference>
<dbReference type="GO" id="GO:1902603">
    <property type="term" value="P:carnitine transmembrane transport"/>
    <property type="evidence" value="ECO:0007669"/>
    <property type="project" value="TreeGrafter"/>
</dbReference>
<proteinExistence type="inferred from homology"/>
<evidence type="ECO:0000256" key="6">
    <source>
        <dbReference type="ARBA" id="ARBA00022989"/>
    </source>
</evidence>
<comment type="subcellular location">
    <subcellularLocation>
        <location evidence="1">Mitochondrion membrane</location>
        <topology evidence="1">Multi-pass membrane protein</topology>
    </subcellularLocation>
</comment>
<keyword evidence="8 9" id="KW-0472">Membrane</keyword>
<dbReference type="InterPro" id="IPR023395">
    <property type="entry name" value="MCP_dom_sf"/>
</dbReference>
<evidence type="ECO:0000256" key="8">
    <source>
        <dbReference type="ARBA" id="ARBA00023136"/>
    </source>
</evidence>
<keyword evidence="12" id="KW-1185">Reference proteome</keyword>
<evidence type="ECO:0000313" key="12">
    <source>
        <dbReference type="Proteomes" id="UP001145021"/>
    </source>
</evidence>
<feature type="repeat" description="Solcar" evidence="9">
    <location>
        <begin position="122"/>
        <end position="209"/>
    </location>
</feature>